<dbReference type="Proteomes" id="UP000749559">
    <property type="component" value="Unassembled WGS sequence"/>
</dbReference>
<name>A0A8J1T4E1_OWEFU</name>
<dbReference type="AlphaFoldDB" id="A0A8J1T4E1"/>
<reference evidence="1" key="1">
    <citation type="submission" date="2022-03" db="EMBL/GenBank/DDBJ databases">
        <authorList>
            <person name="Martin C."/>
        </authorList>
    </citation>
    <scope>NUCLEOTIDE SEQUENCE</scope>
</reference>
<keyword evidence="2" id="KW-1185">Reference proteome</keyword>
<evidence type="ECO:0000313" key="1">
    <source>
        <dbReference type="EMBL" id="CAH1785064.1"/>
    </source>
</evidence>
<accession>A0A8J1T4E1</accession>
<dbReference type="OrthoDB" id="3631276at2759"/>
<comment type="caution">
    <text evidence="1">The sequence shown here is derived from an EMBL/GenBank/DDBJ whole genome shotgun (WGS) entry which is preliminary data.</text>
</comment>
<proteinExistence type="predicted"/>
<dbReference type="EMBL" id="CAIIXF020000005">
    <property type="protein sequence ID" value="CAH1785064.1"/>
    <property type="molecule type" value="Genomic_DNA"/>
</dbReference>
<evidence type="ECO:0000313" key="2">
    <source>
        <dbReference type="Proteomes" id="UP000749559"/>
    </source>
</evidence>
<gene>
    <name evidence="1" type="ORF">OFUS_LOCUS11172</name>
</gene>
<sequence length="514" mass="59911">MKLKTVVFFLGLELGVMTLLFLIYHQITPCMSKKDDRANSVLDNTLKKKTWKQSQTDIDKFKLFQNDKNEAPNESSNSRMIYDNIIEQGKGNTTEHKFEQTYKQQQHSGNKQGYMSMKEHYIHNFSLHGIHLAKMSTINFTVSTAFLHSFSMELSYMLQRSDPERVMHPFFMSPAILENEDGTYTLVARCRNVQRETLKNKPPTNVMVTMMYSAILKPINTGSILGMITSESERNGPRDPRIFRIREQPFILFDMQNWREDSFHMYMLSFHTGELHRLQIYEENGTLIQMRKAERNWSPLVDNKNNRLYLIYGFDPFVILQCNQHDGKCKIVQKQNENFEPQKYPSSLRGGTPFIIYKWPYYVSTAHSTVFCGGMGRRMYGIHIVVISIIPKFRIVYISANIEFHPDILKKQPLFPAAISSFIFPTTLLLRDEDMADIGGHLNDIEALLLRVKGFRTVIDEVIQIDETVPEMERTTYEQGFIQKTILDIRTSDCRIAYHNLKKGNVNICKDCFF</sequence>
<organism evidence="1 2">
    <name type="scientific">Owenia fusiformis</name>
    <name type="common">Polychaete worm</name>
    <dbReference type="NCBI Taxonomy" id="6347"/>
    <lineage>
        <taxon>Eukaryota</taxon>
        <taxon>Metazoa</taxon>
        <taxon>Spiralia</taxon>
        <taxon>Lophotrochozoa</taxon>
        <taxon>Annelida</taxon>
        <taxon>Polychaeta</taxon>
        <taxon>Sedentaria</taxon>
        <taxon>Canalipalpata</taxon>
        <taxon>Sabellida</taxon>
        <taxon>Oweniida</taxon>
        <taxon>Oweniidae</taxon>
        <taxon>Owenia</taxon>
    </lineage>
</organism>
<protein>
    <submittedName>
        <fullName evidence="1">Uncharacterized protein</fullName>
    </submittedName>
</protein>